<dbReference type="InterPro" id="IPR033749">
    <property type="entry name" value="Polyprenyl_synt_CS"/>
</dbReference>
<evidence type="ECO:0000256" key="3">
    <source>
        <dbReference type="ARBA" id="ARBA00022679"/>
    </source>
</evidence>
<dbReference type="GO" id="GO:0004659">
    <property type="term" value="F:prenyltransferase activity"/>
    <property type="evidence" value="ECO:0007669"/>
    <property type="project" value="InterPro"/>
</dbReference>
<dbReference type="KEGG" id="bco:Bcell_0909"/>
<dbReference type="GO" id="GO:0008299">
    <property type="term" value="P:isoprenoid biosynthetic process"/>
    <property type="evidence" value="ECO:0007669"/>
    <property type="project" value="InterPro"/>
</dbReference>
<dbReference type="InterPro" id="IPR000092">
    <property type="entry name" value="Polyprenyl_synt"/>
</dbReference>
<gene>
    <name evidence="7" type="ordered locus">Bcell_0909</name>
</gene>
<dbReference type="SFLD" id="SFLDS00005">
    <property type="entry name" value="Isoprenoid_Synthase_Type_I"/>
    <property type="match status" value="1"/>
</dbReference>
<keyword evidence="3 6" id="KW-0808">Transferase</keyword>
<dbReference type="OrthoDB" id="9805316at2"/>
<proteinExistence type="inferred from homology"/>
<dbReference type="PROSITE" id="PS00444">
    <property type="entry name" value="POLYPRENYL_SYNTHASE_2"/>
    <property type="match status" value="1"/>
</dbReference>
<dbReference type="CDD" id="cd00685">
    <property type="entry name" value="Trans_IPPS_HT"/>
    <property type="match status" value="1"/>
</dbReference>
<comment type="cofactor">
    <cofactor evidence="1">
        <name>Mg(2+)</name>
        <dbReference type="ChEBI" id="CHEBI:18420"/>
    </cofactor>
</comment>
<dbReference type="PANTHER" id="PTHR12001:SF69">
    <property type="entry name" value="ALL TRANS-POLYPRENYL-DIPHOSPHATE SYNTHASE PDSS1"/>
    <property type="match status" value="1"/>
</dbReference>
<evidence type="ECO:0000256" key="4">
    <source>
        <dbReference type="ARBA" id="ARBA00022723"/>
    </source>
</evidence>
<name>E6U1D8_EVAC2</name>
<evidence type="ECO:0000256" key="5">
    <source>
        <dbReference type="ARBA" id="ARBA00022842"/>
    </source>
</evidence>
<dbReference type="Gene3D" id="1.10.600.10">
    <property type="entry name" value="Farnesyl Diphosphate Synthase"/>
    <property type="match status" value="1"/>
</dbReference>
<dbReference type="PANTHER" id="PTHR12001">
    <property type="entry name" value="GERANYLGERANYL PYROPHOSPHATE SYNTHASE"/>
    <property type="match status" value="1"/>
</dbReference>
<dbReference type="eggNOG" id="COG0142">
    <property type="taxonomic scope" value="Bacteria"/>
</dbReference>
<sequence length="326" mass="36197">MRVHQMWDGYPELKTNLSSVLSLIESHVRVRDKTVAATINNLVHSGGKLLRPAYSLLCSQIGPDSEKEKAVAVAAAIEAIHMASLVHDDVIDDADTRHNHATIHTMHGNKFAIYSGDYLFCISFQILAQHASSLAHLDFNTRGMEKILAGELDQLNSRFKPSLSVKSYLSRVAGKTAQLFAISCYSGAMEGGATRKQAMNAWNMGHYIGMTFQIMDDILDFKGSSHCLGKPVMSDLQQGIYTLPLIYAMQQKPNAFKPFLEKKDMLTENDLTVIAELIDQYKGVEKAQALADKYTAKALKQLSKLPSGDYKEILEEVTTKLLKRKS</sequence>
<keyword evidence="4" id="KW-0479">Metal-binding</keyword>
<keyword evidence="5" id="KW-0460">Magnesium</keyword>
<dbReference type="EMBL" id="CP002394">
    <property type="protein sequence ID" value="ADU29185.1"/>
    <property type="molecule type" value="Genomic_DNA"/>
</dbReference>
<reference evidence="7 8" key="1">
    <citation type="submission" date="2010-12" db="EMBL/GenBank/DDBJ databases">
        <title>Complete sequence of Bacillus cellulosilyticus DSM 2522.</title>
        <authorList>
            <consortium name="US DOE Joint Genome Institute"/>
            <person name="Lucas S."/>
            <person name="Copeland A."/>
            <person name="Lapidus A."/>
            <person name="Cheng J.-F."/>
            <person name="Bruce D."/>
            <person name="Goodwin L."/>
            <person name="Pitluck S."/>
            <person name="Chertkov O."/>
            <person name="Detter J.C."/>
            <person name="Han C."/>
            <person name="Tapia R."/>
            <person name="Land M."/>
            <person name="Hauser L."/>
            <person name="Jeffries C."/>
            <person name="Kyrpides N."/>
            <person name="Ivanova N."/>
            <person name="Mikhailova N."/>
            <person name="Brumm P."/>
            <person name="Mead D."/>
            <person name="Woyke T."/>
        </authorList>
    </citation>
    <scope>NUCLEOTIDE SEQUENCE [LARGE SCALE GENOMIC DNA]</scope>
    <source>
        <strain evidence="8">ATCC 21833 / DSM 2522 / FERM P-1141 / JCM 9156 / N-4</strain>
    </source>
</reference>
<dbReference type="SUPFAM" id="SSF48576">
    <property type="entry name" value="Terpenoid synthases"/>
    <property type="match status" value="1"/>
</dbReference>
<dbReference type="InterPro" id="IPR008949">
    <property type="entry name" value="Isoprenoid_synthase_dom_sf"/>
</dbReference>
<evidence type="ECO:0000256" key="6">
    <source>
        <dbReference type="RuleBase" id="RU004466"/>
    </source>
</evidence>
<organism evidence="7 8">
    <name type="scientific">Evansella cellulosilytica (strain ATCC 21833 / DSM 2522 / FERM P-1141 / JCM 9156 / N-4)</name>
    <name type="common">Bacillus cellulosilyticus</name>
    <dbReference type="NCBI Taxonomy" id="649639"/>
    <lineage>
        <taxon>Bacteria</taxon>
        <taxon>Bacillati</taxon>
        <taxon>Bacillota</taxon>
        <taxon>Bacilli</taxon>
        <taxon>Bacillales</taxon>
        <taxon>Bacillaceae</taxon>
        <taxon>Evansella</taxon>
    </lineage>
</organism>
<accession>E6U1D8</accession>
<dbReference type="AlphaFoldDB" id="E6U1D8"/>
<evidence type="ECO:0000313" key="7">
    <source>
        <dbReference type="EMBL" id="ADU29185.1"/>
    </source>
</evidence>
<evidence type="ECO:0000256" key="2">
    <source>
        <dbReference type="ARBA" id="ARBA00006706"/>
    </source>
</evidence>
<dbReference type="Pfam" id="PF00348">
    <property type="entry name" value="polyprenyl_synt"/>
    <property type="match status" value="1"/>
</dbReference>
<dbReference type="Proteomes" id="UP000001401">
    <property type="component" value="Chromosome"/>
</dbReference>
<protein>
    <submittedName>
        <fullName evidence="7">Polyprenyl synthetase</fullName>
    </submittedName>
</protein>
<dbReference type="STRING" id="649639.Bcell_0909"/>
<keyword evidence="8" id="KW-1185">Reference proteome</keyword>
<comment type="similarity">
    <text evidence="2 6">Belongs to the FPP/GGPP synthase family.</text>
</comment>
<dbReference type="HOGENOM" id="CLU_014015_2_0_9"/>
<dbReference type="GO" id="GO:0046872">
    <property type="term" value="F:metal ion binding"/>
    <property type="evidence" value="ECO:0007669"/>
    <property type="project" value="UniProtKB-KW"/>
</dbReference>
<evidence type="ECO:0000256" key="1">
    <source>
        <dbReference type="ARBA" id="ARBA00001946"/>
    </source>
</evidence>
<evidence type="ECO:0000313" key="8">
    <source>
        <dbReference type="Proteomes" id="UP000001401"/>
    </source>
</evidence>
<dbReference type="RefSeq" id="WP_013487526.1">
    <property type="nucleotide sequence ID" value="NC_014829.1"/>
</dbReference>